<dbReference type="SUPFAM" id="SSF53955">
    <property type="entry name" value="Lysozyme-like"/>
    <property type="match status" value="1"/>
</dbReference>
<geneLocation type="plasmid" evidence="5 6">
    <name>unnamed1</name>
</geneLocation>
<feature type="region of interest" description="Disordered" evidence="2">
    <location>
        <begin position="1574"/>
        <end position="1594"/>
    </location>
</feature>
<dbReference type="InterPro" id="IPR023346">
    <property type="entry name" value="Lysozyme-like_dom_sf"/>
</dbReference>
<evidence type="ECO:0000256" key="2">
    <source>
        <dbReference type="SAM" id="MobiDB-lite"/>
    </source>
</evidence>
<gene>
    <name evidence="5" type="ORF">OL234_10680</name>
</gene>
<feature type="transmembrane region" description="Helical" evidence="3">
    <location>
        <begin position="938"/>
        <end position="961"/>
    </location>
</feature>
<keyword evidence="5" id="KW-0614">Plasmid</keyword>
<keyword evidence="6" id="KW-1185">Reference proteome</keyword>
<evidence type="ECO:0000256" key="3">
    <source>
        <dbReference type="SAM" id="Phobius"/>
    </source>
</evidence>
<keyword evidence="3" id="KW-1133">Transmembrane helix</keyword>
<evidence type="ECO:0000256" key="1">
    <source>
        <dbReference type="SAM" id="Coils"/>
    </source>
</evidence>
<keyword evidence="3" id="KW-0812">Transmembrane</keyword>
<dbReference type="EMBL" id="CP110233">
    <property type="protein sequence ID" value="WEG74420.1"/>
    <property type="molecule type" value="Genomic_DNA"/>
</dbReference>
<dbReference type="KEGG" id="vie:OL234_10680"/>
<dbReference type="Pfam" id="PF01464">
    <property type="entry name" value="SLT"/>
    <property type="match status" value="1"/>
</dbReference>
<evidence type="ECO:0000313" key="5">
    <source>
        <dbReference type="EMBL" id="WEG74420.1"/>
    </source>
</evidence>
<feature type="domain" description="Transglycosylase SLT" evidence="4">
    <location>
        <begin position="1621"/>
        <end position="1695"/>
    </location>
</feature>
<accession>A0AAF0CWQ8</accession>
<protein>
    <submittedName>
        <fullName evidence="5">Transglycosylase SLT domain-containing protein</fullName>
    </submittedName>
</protein>
<dbReference type="Gene3D" id="1.10.530.10">
    <property type="match status" value="1"/>
</dbReference>
<feature type="coiled-coil region" evidence="1">
    <location>
        <begin position="193"/>
        <end position="284"/>
    </location>
</feature>
<dbReference type="InterPro" id="IPR008258">
    <property type="entry name" value="Transglycosylase_SLT_dom_1"/>
</dbReference>
<keyword evidence="3" id="KW-0472">Membrane</keyword>
<dbReference type="RefSeq" id="WP_275470220.1">
    <property type="nucleotide sequence ID" value="NZ_CP110233.1"/>
</dbReference>
<feature type="transmembrane region" description="Helical" evidence="3">
    <location>
        <begin position="973"/>
        <end position="996"/>
    </location>
</feature>
<dbReference type="Proteomes" id="UP001179647">
    <property type="component" value="Plasmid unnamed1"/>
</dbReference>
<name>A0AAF0CWQ8_9ENTE</name>
<evidence type="ECO:0000259" key="4">
    <source>
        <dbReference type="Pfam" id="PF01464"/>
    </source>
</evidence>
<sequence>MELEKLEIVFDANMEKLQENIDKVWPSIEKTFQKIDKISKGTGDKVGHNLDFQKIAERQNIIFEKMEKNMSHHFSKMENMAKDTGEQTGRNIATGVSKGSKTINKSIDTMIKDMNSKMGQAKAQQEKLAFLKSQRQGSVRSGDDKKVVNYDTQIAQAQAAMNRYHSQGKDVARSMKKEFNAVPNSLNSIAFKMDSNEKQIERTRKKIAQMNREYKDQRLVSGGFTDKQSFEDTPRSNKTMDSILKQTEKMNKLIRDNDNLQNAYAETEDRAKILKNTMAQVNTELGKPSFKEAEKNTNKFKDVLSKLNRTLKSSVSNMGSAAYNLARFSKKGNDSASIFSRFGGVFNRTSNNIAHGSKSINKGLGGIQRSMKSLFSSLIVFGMMYKGIQVLSKGLWDSLKTNETFSSSLNQIKVNLLTAFYPIYNAVLPALNALMNGLAYATGQVAAFISHLFGTTYESSKQGAKGLYENIQAMNDTTKSIDGSGTSADKAKDKVKKLQRALMGFDEINKLSISVDEKEKTNDDPTKPAIDFSGAGNDYGVPAWANKVKGMFKDFFAPFKSAWAKHGKAVMDAWKYALNEVWQLVKAIGNSFMEVWTNGSGERLISNLLILLSDVLNIIGDIAKAFRIAWEENDRGTKLIQQIFDALNTWLEVLHLIAVSFREVWNNGTGIEVARNILDLFTNIFRIIETVGISFKNAWQDNGRGTAMIQAIFDALNAVLRLLVSITDSFDRAFSSGIGERIIANILEITTNLFNIVANLANQFNKAWKEADIGTKIIQGILELINIVLDTINDMTLATAEWAKSLDFTPLLQSIKKLLDSMQPLTKHIGQGLSWFYENVLLKLAKFTIEDIIPSFLDLLSGALDLLDGIIIAFKPAFKFFWDNVLEPLAKWTGGVIVKVMGGLGKALSSIGDWLKVHNKGFSDFVIAVVTFSGVAKLISFITTGFSILSGVLGTVSSIIAGSGGVTAALSGLISILGGPITVAIGIAVTAGVLLWKNWDKIKEMATKLGKWISKKWLGIKDSTSEAWGKVSKWTSDHWDKTKESIKSAAKKSAEYISNKWDSIKTITSEVWGKVSKWTSEKWTSTKKYISDSTKESGAAVSRRWKAIKDSTSEAWRKVSKWTSNKWKDTKDSIFRAAGTSEEEVNRKWKKVKKATESFFGDALDITKNNFGGIMKEIEESSNGSESKATTAWKVLKKHTASAFRDIKKSAVENFGFIIDKAAGLGKEIGDAFKKGTKALKDGAKNMFKGAVDGVAHGVNKVFEGTRFVLKVVGATGVADGIKDWVPKYATGTGNHPGGLAWVGDGGMNELISYGGNMFLSPATDTLVNLPRGAEVLSGPKTQAFFDGDVPAYAKGSGGWLDKIIGGAKGFGKSAFNKVKDWSNDIWDWVADKASIGSLLGHNIGKSLDKYAGFTGHLVQGVTKKGIESAKDFIFNKATENGSSFDGAVSKDFGMGSYKYLADIAKKAIKRFDMTGGVTSGFRPGDVYWHGKRQAIDIAYPASMNGTKKYMDPANWVFENFPKQVGYVITQGKVRDRSGMSGQVANSKWVPWPDNDHYDHLHINGLLGAKDVGKGDTGIDGKKDKHGNPPGSGVDRWKPYVNKAFVATGVIKTQERFKKFMTQIQTESNGDPGVTQNGYHDENSGGNEARGLMQIVPTTWNDIIARYFQGAKMDPYNGYDSIKAALMYIDNYVNSSIGYYKPGDYWRWIGRGQGYENGGIVQNEGMYRLAEGNKKEMIIPLEKTSRARNLIEQAIEYLGIGDEFASIEMPNVFDDTTTQKFVSNNHQVNDINDGGINQMTSTLANAIMMAIGDNNQSNQPVSVTLEADSRQLAEVVIKEINKMTKRNGIIPIAF</sequence>
<evidence type="ECO:0000313" key="6">
    <source>
        <dbReference type="Proteomes" id="UP001179647"/>
    </source>
</evidence>
<proteinExistence type="predicted"/>
<feature type="compositionally biased region" description="Basic and acidic residues" evidence="2">
    <location>
        <begin position="1574"/>
        <end position="1587"/>
    </location>
</feature>
<organism evidence="5 6">
    <name type="scientific">Vagococcus intermedius</name>
    <dbReference type="NCBI Taxonomy" id="2991418"/>
    <lineage>
        <taxon>Bacteria</taxon>
        <taxon>Bacillati</taxon>
        <taxon>Bacillota</taxon>
        <taxon>Bacilli</taxon>
        <taxon>Lactobacillales</taxon>
        <taxon>Enterococcaceae</taxon>
        <taxon>Vagococcus</taxon>
    </lineage>
</organism>
<reference evidence="5" key="1">
    <citation type="submission" date="2022-10" db="EMBL/GenBank/DDBJ databases">
        <title>Vagococcus sp. isolated from poultry meat.</title>
        <authorList>
            <person name="Johansson P."/>
            <person name="Bjorkroth J."/>
        </authorList>
    </citation>
    <scope>NUCLEOTIDE SEQUENCE</scope>
    <source>
        <strain evidence="5">STAA11</strain>
        <plasmid evidence="5">unnamed1</plasmid>
    </source>
</reference>
<keyword evidence="1" id="KW-0175">Coiled coil</keyword>